<dbReference type="PROSITE" id="PS00138">
    <property type="entry name" value="SUBTILASE_SER"/>
    <property type="match status" value="1"/>
</dbReference>
<evidence type="ECO:0000256" key="2">
    <source>
        <dbReference type="ARBA" id="ARBA00022670"/>
    </source>
</evidence>
<evidence type="ECO:0000256" key="5">
    <source>
        <dbReference type="PROSITE-ProRule" id="PRU01240"/>
    </source>
</evidence>
<name>A0A2U8WY60_9HYPH</name>
<dbReference type="Proteomes" id="UP000245444">
    <property type="component" value="Chromosome"/>
</dbReference>
<dbReference type="InterPro" id="IPR015500">
    <property type="entry name" value="Peptidase_S8_subtilisin-rel"/>
</dbReference>
<dbReference type="InterPro" id="IPR023828">
    <property type="entry name" value="Peptidase_S8_Ser-AS"/>
</dbReference>
<feature type="active site" description="Charge relay system" evidence="5">
    <location>
        <position position="160"/>
    </location>
</feature>
<evidence type="ECO:0000256" key="1">
    <source>
        <dbReference type="ARBA" id="ARBA00011073"/>
    </source>
</evidence>
<proteinExistence type="inferred from homology"/>
<dbReference type="KEGG" id="mtea:DK419_27085"/>
<dbReference type="PROSITE" id="PS51892">
    <property type="entry name" value="SUBTILASE"/>
    <property type="match status" value="1"/>
</dbReference>
<evidence type="ECO:0000259" key="7">
    <source>
        <dbReference type="Pfam" id="PF00082"/>
    </source>
</evidence>
<keyword evidence="4 5" id="KW-0720">Serine protease</keyword>
<keyword evidence="9" id="KW-1185">Reference proteome</keyword>
<dbReference type="InterPro" id="IPR050131">
    <property type="entry name" value="Peptidase_S8_subtilisin-like"/>
</dbReference>
<dbReference type="OrthoDB" id="9816306at2"/>
<dbReference type="InterPro" id="IPR022398">
    <property type="entry name" value="Peptidase_S8_His-AS"/>
</dbReference>
<evidence type="ECO:0000256" key="6">
    <source>
        <dbReference type="RuleBase" id="RU003355"/>
    </source>
</evidence>
<dbReference type="AlphaFoldDB" id="A0A2U8WY60"/>
<dbReference type="PANTHER" id="PTHR43806:SF11">
    <property type="entry name" value="CEREVISIN-RELATED"/>
    <property type="match status" value="1"/>
</dbReference>
<dbReference type="PROSITE" id="PS00137">
    <property type="entry name" value="SUBTILASE_HIS"/>
    <property type="match status" value="1"/>
</dbReference>
<dbReference type="SUPFAM" id="SSF52743">
    <property type="entry name" value="Subtilisin-like"/>
    <property type="match status" value="1"/>
</dbReference>
<accession>A0A2U8WY60</accession>
<keyword evidence="3 5" id="KW-0378">Hydrolase</keyword>
<dbReference type="GO" id="GO:0004252">
    <property type="term" value="F:serine-type endopeptidase activity"/>
    <property type="evidence" value="ECO:0007669"/>
    <property type="project" value="UniProtKB-UniRule"/>
</dbReference>
<feature type="active site" description="Charge relay system" evidence="5">
    <location>
        <position position="191"/>
    </location>
</feature>
<comment type="similarity">
    <text evidence="1 5 6">Belongs to the peptidase S8 family.</text>
</comment>
<gene>
    <name evidence="8" type="ORF">DK419_27085</name>
</gene>
<dbReference type="GO" id="GO:0006508">
    <property type="term" value="P:proteolysis"/>
    <property type="evidence" value="ECO:0007669"/>
    <property type="project" value="UniProtKB-KW"/>
</dbReference>
<keyword evidence="2 5" id="KW-0645">Protease</keyword>
<sequence length="414" mass="42571">MRIASSSELQRGGASPDPDADAIYFERFGIAVVGGDPERLRSFVAAGSEERSILGQRPERIFRALGMEMDSGARISSLDRTDLPVAGSRDYLAGYLQGVSGLVGHLLGGVAPATGGLVPGPVPPAATALPDESAYTWGLQATRTPASKFTGRAIKVAILDTGLDTGHKDFVGRVAGEASFTGELVLDIAGHGTHCAGTACGPAGPSGSPRYGIACDADLYIGKVLSNTGLGSDRTVIAGLAWALDNGCDVISMSLGAATEGDDPFLEEYELIGVDALRNKSLIIAASGNESRRPGLVAPVGSPANCPSIMAVAAVDPQMRVAPFSCAGRSARPGGNIDISGPGVDIYSSFCRPREYARLQGTSMATPHVAGIAALYAEIDASYRGLALWGALMRGRRTIPGDMSDIGIGLVQAP</sequence>
<dbReference type="PRINTS" id="PR00723">
    <property type="entry name" value="SUBTILISIN"/>
</dbReference>
<evidence type="ECO:0000256" key="3">
    <source>
        <dbReference type="ARBA" id="ARBA00022801"/>
    </source>
</evidence>
<evidence type="ECO:0000313" key="9">
    <source>
        <dbReference type="Proteomes" id="UP000245444"/>
    </source>
</evidence>
<evidence type="ECO:0000313" key="8">
    <source>
        <dbReference type="EMBL" id="AWN50286.1"/>
    </source>
</evidence>
<organism evidence="8 9">
    <name type="scientific">Methylobacterium terrae</name>
    <dbReference type="NCBI Taxonomy" id="2202827"/>
    <lineage>
        <taxon>Bacteria</taxon>
        <taxon>Pseudomonadati</taxon>
        <taxon>Pseudomonadota</taxon>
        <taxon>Alphaproteobacteria</taxon>
        <taxon>Hyphomicrobiales</taxon>
        <taxon>Methylobacteriaceae</taxon>
        <taxon>Methylobacterium</taxon>
    </lineage>
</organism>
<feature type="domain" description="Peptidase S8/S53" evidence="7">
    <location>
        <begin position="151"/>
        <end position="378"/>
    </location>
</feature>
<dbReference type="InterPro" id="IPR023827">
    <property type="entry name" value="Peptidase_S8_Asp-AS"/>
</dbReference>
<dbReference type="PROSITE" id="PS00136">
    <property type="entry name" value="SUBTILASE_ASP"/>
    <property type="match status" value="1"/>
</dbReference>
<dbReference type="Gene3D" id="3.40.50.200">
    <property type="entry name" value="Peptidase S8/S53 domain"/>
    <property type="match status" value="1"/>
</dbReference>
<dbReference type="InterPro" id="IPR000209">
    <property type="entry name" value="Peptidase_S8/S53_dom"/>
</dbReference>
<feature type="active site" description="Charge relay system" evidence="5">
    <location>
        <position position="363"/>
    </location>
</feature>
<dbReference type="EMBL" id="CP029553">
    <property type="protein sequence ID" value="AWN50286.1"/>
    <property type="molecule type" value="Genomic_DNA"/>
</dbReference>
<protein>
    <submittedName>
        <fullName evidence="8">Protease</fullName>
    </submittedName>
</protein>
<evidence type="ECO:0000256" key="4">
    <source>
        <dbReference type="ARBA" id="ARBA00022825"/>
    </source>
</evidence>
<dbReference type="InterPro" id="IPR036852">
    <property type="entry name" value="Peptidase_S8/S53_dom_sf"/>
</dbReference>
<dbReference type="PANTHER" id="PTHR43806">
    <property type="entry name" value="PEPTIDASE S8"/>
    <property type="match status" value="1"/>
</dbReference>
<reference evidence="8 9" key="1">
    <citation type="submission" date="2018-05" db="EMBL/GenBank/DDBJ databases">
        <title>Complete Genome Sequence of Methylobacterium sp. 17Sr1-28.</title>
        <authorList>
            <person name="Srinivasan S."/>
        </authorList>
    </citation>
    <scope>NUCLEOTIDE SEQUENCE [LARGE SCALE GENOMIC DNA]</scope>
    <source>
        <strain evidence="8 9">17Sr1-28</strain>
    </source>
</reference>
<dbReference type="Pfam" id="PF00082">
    <property type="entry name" value="Peptidase_S8"/>
    <property type="match status" value="1"/>
</dbReference>